<dbReference type="EMBL" id="BOVK01000046">
    <property type="protein sequence ID" value="GIQ70366.1"/>
    <property type="molecule type" value="Genomic_DNA"/>
</dbReference>
<dbReference type="CDD" id="cd06170">
    <property type="entry name" value="LuxR_C_like"/>
    <property type="match status" value="1"/>
</dbReference>
<accession>A0A8J4H696</accession>
<evidence type="ECO:0000256" key="3">
    <source>
        <dbReference type="ARBA" id="ARBA00023163"/>
    </source>
</evidence>
<dbReference type="GO" id="GO:0003677">
    <property type="term" value="F:DNA binding"/>
    <property type="evidence" value="ECO:0007669"/>
    <property type="project" value="UniProtKB-KW"/>
</dbReference>
<gene>
    <name evidence="5" type="ORF">XYCOK13_31900</name>
</gene>
<dbReference type="Proteomes" id="UP000677918">
    <property type="component" value="Unassembled WGS sequence"/>
</dbReference>
<keyword evidence="3" id="KW-0804">Transcription</keyword>
<dbReference type="GO" id="GO:0006355">
    <property type="term" value="P:regulation of DNA-templated transcription"/>
    <property type="evidence" value="ECO:0007669"/>
    <property type="project" value="InterPro"/>
</dbReference>
<evidence type="ECO:0000259" key="4">
    <source>
        <dbReference type="PROSITE" id="PS50043"/>
    </source>
</evidence>
<dbReference type="SUPFAM" id="SSF46894">
    <property type="entry name" value="C-terminal effector domain of the bipartite response regulators"/>
    <property type="match status" value="1"/>
</dbReference>
<dbReference type="InterPro" id="IPR000792">
    <property type="entry name" value="Tscrpt_reg_LuxR_C"/>
</dbReference>
<dbReference type="PANTHER" id="PTHR44688">
    <property type="entry name" value="DNA-BINDING TRANSCRIPTIONAL ACTIVATOR DEVR_DOSR"/>
    <property type="match status" value="1"/>
</dbReference>
<evidence type="ECO:0000313" key="5">
    <source>
        <dbReference type="EMBL" id="GIQ70366.1"/>
    </source>
</evidence>
<dbReference type="PRINTS" id="PR00038">
    <property type="entry name" value="HTHLUXR"/>
</dbReference>
<comment type="caution">
    <text evidence="5">The sequence shown here is derived from an EMBL/GenBank/DDBJ whole genome shotgun (WGS) entry which is preliminary data.</text>
</comment>
<keyword evidence="1" id="KW-0805">Transcription regulation</keyword>
<dbReference type="RefSeq" id="WP_213413190.1">
    <property type="nucleotide sequence ID" value="NZ_BOVK01000046.1"/>
</dbReference>
<dbReference type="Pfam" id="PF00196">
    <property type="entry name" value="GerE"/>
    <property type="match status" value="1"/>
</dbReference>
<name>A0A8J4H696_9BACL</name>
<reference evidence="5" key="1">
    <citation type="submission" date="2021-04" db="EMBL/GenBank/DDBJ databases">
        <title>Draft genome sequence of Xylanibacillus composti strain K13.</title>
        <authorList>
            <person name="Uke A."/>
            <person name="Chhe C."/>
            <person name="Baramee S."/>
            <person name="Kosugi A."/>
        </authorList>
    </citation>
    <scope>NUCLEOTIDE SEQUENCE</scope>
    <source>
        <strain evidence="5">K13</strain>
    </source>
</reference>
<dbReference type="SMART" id="SM00421">
    <property type="entry name" value="HTH_LUXR"/>
    <property type="match status" value="1"/>
</dbReference>
<evidence type="ECO:0000313" key="6">
    <source>
        <dbReference type="Proteomes" id="UP000677918"/>
    </source>
</evidence>
<dbReference type="AlphaFoldDB" id="A0A8J4H696"/>
<dbReference type="PROSITE" id="PS50043">
    <property type="entry name" value="HTH_LUXR_2"/>
    <property type="match status" value="1"/>
</dbReference>
<dbReference type="InterPro" id="IPR036388">
    <property type="entry name" value="WH-like_DNA-bd_sf"/>
</dbReference>
<keyword evidence="6" id="KW-1185">Reference proteome</keyword>
<evidence type="ECO:0000256" key="1">
    <source>
        <dbReference type="ARBA" id="ARBA00023015"/>
    </source>
</evidence>
<proteinExistence type="predicted"/>
<sequence>MRFDAVFFEERLKKHRLTARELEVTVYWIMDYSCKEIADQLIISHYTVRSYIRSINRKIGVKSKASLILHLLNDEPAPTSGD</sequence>
<feature type="domain" description="HTH luxR-type" evidence="4">
    <location>
        <begin position="10"/>
        <end position="75"/>
    </location>
</feature>
<dbReference type="PANTHER" id="PTHR44688:SF16">
    <property type="entry name" value="DNA-BINDING TRANSCRIPTIONAL ACTIVATOR DEVR_DOSR"/>
    <property type="match status" value="1"/>
</dbReference>
<organism evidence="5 6">
    <name type="scientific">Xylanibacillus composti</name>
    <dbReference type="NCBI Taxonomy" id="1572762"/>
    <lineage>
        <taxon>Bacteria</taxon>
        <taxon>Bacillati</taxon>
        <taxon>Bacillota</taxon>
        <taxon>Bacilli</taxon>
        <taxon>Bacillales</taxon>
        <taxon>Paenibacillaceae</taxon>
        <taxon>Xylanibacillus</taxon>
    </lineage>
</organism>
<keyword evidence="2" id="KW-0238">DNA-binding</keyword>
<dbReference type="Gene3D" id="1.10.10.10">
    <property type="entry name" value="Winged helix-like DNA-binding domain superfamily/Winged helix DNA-binding domain"/>
    <property type="match status" value="1"/>
</dbReference>
<dbReference type="InterPro" id="IPR016032">
    <property type="entry name" value="Sig_transdc_resp-reg_C-effctor"/>
</dbReference>
<protein>
    <recommendedName>
        <fullName evidence="4">HTH luxR-type domain-containing protein</fullName>
    </recommendedName>
</protein>
<evidence type="ECO:0000256" key="2">
    <source>
        <dbReference type="ARBA" id="ARBA00023125"/>
    </source>
</evidence>